<proteinExistence type="predicted"/>
<evidence type="ECO:0000256" key="1">
    <source>
        <dbReference type="SAM" id="MobiDB-lite"/>
    </source>
</evidence>
<feature type="region of interest" description="Disordered" evidence="1">
    <location>
        <begin position="1"/>
        <end position="22"/>
    </location>
</feature>
<protein>
    <submittedName>
        <fullName evidence="2">Uncharacterized protein</fullName>
    </submittedName>
</protein>
<evidence type="ECO:0000313" key="3">
    <source>
        <dbReference type="Proteomes" id="UP000229713"/>
    </source>
</evidence>
<feature type="region of interest" description="Disordered" evidence="1">
    <location>
        <begin position="64"/>
        <end position="85"/>
    </location>
</feature>
<gene>
    <name evidence="2" type="ORF">CFY86_04775</name>
</gene>
<dbReference type="Proteomes" id="UP000229713">
    <property type="component" value="Unassembled WGS sequence"/>
</dbReference>
<name>A0A855F8A3_RAOOR</name>
<accession>A0A855F8A3</accession>
<dbReference type="AlphaFoldDB" id="A0A855F8A3"/>
<reference evidence="2 3" key="1">
    <citation type="submission" date="2017-07" db="EMBL/GenBank/DDBJ databases">
        <title>Raoultella ornithinolytica strain HH3 draft genome.</title>
        <authorList>
            <person name="Duceppe M.-O."/>
            <person name="Huang H."/>
            <person name="Phipps-Todd B."/>
        </authorList>
    </citation>
    <scope>NUCLEOTIDE SEQUENCE [LARGE SCALE GENOMIC DNA]</scope>
    <source>
        <strain evidence="2 3">HH3</strain>
    </source>
</reference>
<organism evidence="2 3">
    <name type="scientific">Raoultella ornithinolytica</name>
    <name type="common">Klebsiella ornithinolytica</name>
    <dbReference type="NCBI Taxonomy" id="54291"/>
    <lineage>
        <taxon>Bacteria</taxon>
        <taxon>Pseudomonadati</taxon>
        <taxon>Pseudomonadota</taxon>
        <taxon>Gammaproteobacteria</taxon>
        <taxon>Enterobacterales</taxon>
        <taxon>Enterobacteriaceae</taxon>
        <taxon>Klebsiella/Raoultella group</taxon>
        <taxon>Raoultella</taxon>
    </lineage>
</organism>
<dbReference type="EMBL" id="NKYI01000011">
    <property type="protein sequence ID" value="PIK90081.1"/>
    <property type="molecule type" value="Genomic_DNA"/>
</dbReference>
<feature type="compositionally biased region" description="Basic and acidic residues" evidence="1">
    <location>
        <begin position="1"/>
        <end position="16"/>
    </location>
</feature>
<feature type="compositionally biased region" description="Polar residues" evidence="1">
    <location>
        <begin position="74"/>
        <end position="85"/>
    </location>
</feature>
<comment type="caution">
    <text evidence="2">The sequence shown here is derived from an EMBL/GenBank/DDBJ whole genome shotgun (WGS) entry which is preliminary data.</text>
</comment>
<evidence type="ECO:0000313" key="2">
    <source>
        <dbReference type="EMBL" id="PIK90081.1"/>
    </source>
</evidence>
<sequence length="85" mass="9168">MLIHKTMQDTSKRQGNDKSVGNEFVQPQVAPEEKLGCLSYNPWSIDNDVTGVSDKSVGADLNAARSGLVRGGPSNLQPTKRQLEG</sequence>